<dbReference type="Proteomes" id="UP001499915">
    <property type="component" value="Unassembled WGS sequence"/>
</dbReference>
<dbReference type="Pfam" id="PF04315">
    <property type="entry name" value="EpmC"/>
    <property type="match status" value="1"/>
</dbReference>
<evidence type="ECO:0000313" key="1">
    <source>
        <dbReference type="EMBL" id="GAA0687396.1"/>
    </source>
</evidence>
<dbReference type="GO" id="GO:0003746">
    <property type="term" value="F:translation elongation factor activity"/>
    <property type="evidence" value="ECO:0007669"/>
    <property type="project" value="UniProtKB-KW"/>
</dbReference>
<reference evidence="1 2" key="1">
    <citation type="journal article" date="2019" name="Int. J. Syst. Evol. Microbiol.">
        <title>The Global Catalogue of Microorganisms (GCM) 10K type strain sequencing project: providing services to taxonomists for standard genome sequencing and annotation.</title>
        <authorList>
            <consortium name="The Broad Institute Genomics Platform"/>
            <consortium name="The Broad Institute Genome Sequencing Center for Infectious Disease"/>
            <person name="Wu L."/>
            <person name="Ma J."/>
        </authorList>
    </citation>
    <scope>NUCLEOTIDE SEQUENCE [LARGE SCALE GENOMIC DNA]</scope>
    <source>
        <strain evidence="1 2">JCM 15134</strain>
    </source>
</reference>
<keyword evidence="1" id="KW-0251">Elongation factor</keyword>
<evidence type="ECO:0000313" key="2">
    <source>
        <dbReference type="Proteomes" id="UP001499915"/>
    </source>
</evidence>
<keyword evidence="2" id="KW-1185">Reference proteome</keyword>
<dbReference type="InterPro" id="IPR007411">
    <property type="entry name" value="EpmC"/>
</dbReference>
<gene>
    <name evidence="1" type="ORF">GCM10009104_11850</name>
</gene>
<accession>A0ABN1I462</accession>
<comment type="caution">
    <text evidence="1">The sequence shown here is derived from an EMBL/GenBank/DDBJ whole genome shotgun (WGS) entry which is preliminary data.</text>
</comment>
<proteinExistence type="predicted"/>
<keyword evidence="1" id="KW-0648">Protein biosynthesis</keyword>
<name>A0ABN1I462_9GAMM</name>
<organism evidence="1 2">
    <name type="scientific">Marinobacterium maritimum</name>
    <dbReference type="NCBI Taxonomy" id="500162"/>
    <lineage>
        <taxon>Bacteria</taxon>
        <taxon>Pseudomonadati</taxon>
        <taxon>Pseudomonadota</taxon>
        <taxon>Gammaproteobacteria</taxon>
        <taxon>Oceanospirillales</taxon>
        <taxon>Oceanospirillaceae</taxon>
        <taxon>Marinobacterium</taxon>
    </lineage>
</organism>
<protein>
    <submittedName>
        <fullName evidence="1">Elongation factor P hydroxylase</fullName>
    </submittedName>
</protein>
<dbReference type="EMBL" id="BAAAET010000001">
    <property type="protein sequence ID" value="GAA0687396.1"/>
    <property type="molecule type" value="Genomic_DNA"/>
</dbReference>
<dbReference type="RefSeq" id="WP_343803670.1">
    <property type="nucleotide sequence ID" value="NZ_BAAAET010000001.1"/>
</dbReference>
<sequence length="184" mass="21160">MSEPDYQALIEIFNRLFLPSYNTELLAGDDEPIYLPADAEHAHHRVIFAHGFYASALHEISHWCVAGPERRLLEDFGYWYKPDGRTAAEQAEFERVEVRPQAYEWIFNQAAGRRFHFSADNLSAGLGASDQFKQDVLSRVHQLLTEGLPPRVQMLVDALRQHYGTEPLHPEQFTLEPEWGLCHA</sequence>